<organism evidence="4 5">
    <name type="scientific">Leptotrombidium deliense</name>
    <dbReference type="NCBI Taxonomy" id="299467"/>
    <lineage>
        <taxon>Eukaryota</taxon>
        <taxon>Metazoa</taxon>
        <taxon>Ecdysozoa</taxon>
        <taxon>Arthropoda</taxon>
        <taxon>Chelicerata</taxon>
        <taxon>Arachnida</taxon>
        <taxon>Acari</taxon>
        <taxon>Acariformes</taxon>
        <taxon>Trombidiformes</taxon>
        <taxon>Prostigmata</taxon>
        <taxon>Anystina</taxon>
        <taxon>Parasitengona</taxon>
        <taxon>Trombiculoidea</taxon>
        <taxon>Trombiculidae</taxon>
        <taxon>Leptotrombidium</taxon>
    </lineage>
</organism>
<accession>A0A443S469</accession>
<keyword evidence="1 2" id="KW-0430">Lectin</keyword>
<dbReference type="PANTHER" id="PTHR11346">
    <property type="entry name" value="GALECTIN"/>
    <property type="match status" value="1"/>
</dbReference>
<dbReference type="Proteomes" id="UP000288716">
    <property type="component" value="Unassembled WGS sequence"/>
</dbReference>
<dbReference type="Pfam" id="PF00337">
    <property type="entry name" value="Gal-bind_lectin"/>
    <property type="match status" value="1"/>
</dbReference>
<evidence type="ECO:0000313" key="5">
    <source>
        <dbReference type="Proteomes" id="UP000288716"/>
    </source>
</evidence>
<dbReference type="AlphaFoldDB" id="A0A443S469"/>
<dbReference type="Gene3D" id="2.60.120.200">
    <property type="match status" value="1"/>
</dbReference>
<gene>
    <name evidence="4" type="ORF">B4U80_02982</name>
</gene>
<evidence type="ECO:0000313" key="4">
    <source>
        <dbReference type="EMBL" id="RWS22346.1"/>
    </source>
</evidence>
<dbReference type="VEuPathDB" id="VectorBase:LDEU009694"/>
<evidence type="ECO:0000256" key="2">
    <source>
        <dbReference type="RuleBase" id="RU102079"/>
    </source>
</evidence>
<dbReference type="STRING" id="299467.A0A443S469"/>
<dbReference type="InterPro" id="IPR044156">
    <property type="entry name" value="Galectin-like"/>
</dbReference>
<comment type="caution">
    <text evidence="4">The sequence shown here is derived from an EMBL/GenBank/DDBJ whole genome shotgun (WGS) entry which is preliminary data.</text>
</comment>
<dbReference type="SMART" id="SM00276">
    <property type="entry name" value="GLECT"/>
    <property type="match status" value="1"/>
</dbReference>
<sequence length="171" mass="19889">MNISGDVIIDKVQYRVEPLYIDNSAKMNLALMPSTFYNPIIPFNHDISGKIVPGFMVYVSGRPGSFPFRFKFEFKDDTKVFFQFDVRFDECTVVRNHRDNGWAKEERDLTHFPFSPGVGFDMIFYVRDVDFMVAVNGQHFVNFTHRLLPLSDIKYFNINGDVAVTSLRFCD</sequence>
<dbReference type="EMBL" id="NCKV01009070">
    <property type="protein sequence ID" value="RWS22346.1"/>
    <property type="molecule type" value="Genomic_DNA"/>
</dbReference>
<dbReference type="OrthoDB" id="5795596at2759"/>
<dbReference type="SMART" id="SM00908">
    <property type="entry name" value="Gal-bind_lectin"/>
    <property type="match status" value="1"/>
</dbReference>
<feature type="domain" description="Galectin" evidence="3">
    <location>
        <begin position="43"/>
        <end position="170"/>
    </location>
</feature>
<name>A0A443S469_9ACAR</name>
<evidence type="ECO:0000259" key="3">
    <source>
        <dbReference type="PROSITE" id="PS51304"/>
    </source>
</evidence>
<dbReference type="GO" id="GO:0030246">
    <property type="term" value="F:carbohydrate binding"/>
    <property type="evidence" value="ECO:0007669"/>
    <property type="project" value="UniProtKB-UniRule"/>
</dbReference>
<dbReference type="PROSITE" id="PS51304">
    <property type="entry name" value="GALECTIN"/>
    <property type="match status" value="1"/>
</dbReference>
<dbReference type="GO" id="GO:0016936">
    <property type="term" value="F:galactoside binding"/>
    <property type="evidence" value="ECO:0007669"/>
    <property type="project" value="TreeGrafter"/>
</dbReference>
<dbReference type="InterPro" id="IPR001079">
    <property type="entry name" value="Galectin_CRD"/>
</dbReference>
<proteinExistence type="predicted"/>
<reference evidence="4 5" key="1">
    <citation type="journal article" date="2018" name="Gigascience">
        <title>Genomes of trombidid mites reveal novel predicted allergens and laterally-transferred genes associated with secondary metabolism.</title>
        <authorList>
            <person name="Dong X."/>
            <person name="Chaisiri K."/>
            <person name="Xia D."/>
            <person name="Armstrong S.D."/>
            <person name="Fang Y."/>
            <person name="Donnelly M.J."/>
            <person name="Kadowaki T."/>
            <person name="McGarry J.W."/>
            <person name="Darby A.C."/>
            <person name="Makepeace B.L."/>
        </authorList>
    </citation>
    <scope>NUCLEOTIDE SEQUENCE [LARGE SCALE GENOMIC DNA]</scope>
    <source>
        <strain evidence="4">UoL-UT</strain>
    </source>
</reference>
<dbReference type="SUPFAM" id="SSF49899">
    <property type="entry name" value="Concanavalin A-like lectins/glucanases"/>
    <property type="match status" value="1"/>
</dbReference>
<protein>
    <recommendedName>
        <fullName evidence="2">Galectin</fullName>
    </recommendedName>
</protein>
<keyword evidence="5" id="KW-1185">Reference proteome</keyword>
<dbReference type="PANTHER" id="PTHR11346:SF176">
    <property type="entry name" value="32 KDA BETA-GALACTOSIDE-BINDING LECTIN LEC-3"/>
    <property type="match status" value="1"/>
</dbReference>
<dbReference type="InterPro" id="IPR013320">
    <property type="entry name" value="ConA-like_dom_sf"/>
</dbReference>
<dbReference type="CDD" id="cd00070">
    <property type="entry name" value="GLECT"/>
    <property type="match status" value="1"/>
</dbReference>
<evidence type="ECO:0000256" key="1">
    <source>
        <dbReference type="ARBA" id="ARBA00022734"/>
    </source>
</evidence>